<keyword evidence="2 4" id="KW-0396">Initiation factor</keyword>
<dbReference type="SUPFAM" id="SSF50249">
    <property type="entry name" value="Nucleic acid-binding proteins"/>
    <property type="match status" value="1"/>
</dbReference>
<evidence type="ECO:0000256" key="1">
    <source>
        <dbReference type="ARBA" id="ARBA00010939"/>
    </source>
</evidence>
<dbReference type="InterPro" id="IPR006196">
    <property type="entry name" value="RNA-binding_domain_S1_IF1"/>
</dbReference>
<keyword evidence="3 4" id="KW-0648">Protein biosynthesis</keyword>
<dbReference type="PATRIC" id="fig|1277257.4.peg.601"/>
<comment type="subunit">
    <text evidence="4">Component of the 30S ribosomal translation pre-initiation complex which assembles on the 30S ribosome in the order IF-2 and IF-3, IF-1 and N-formylmethionyl-tRNA(fMet); mRNA recruitment can occur at any time during PIC assembly.</text>
</comment>
<dbReference type="InterPro" id="IPR012340">
    <property type="entry name" value="NA-bd_OB-fold"/>
</dbReference>
<name>A0A0G3I2R7_LIBAF</name>
<dbReference type="STRING" id="1277257.G293_02780"/>
<dbReference type="GO" id="GO:0043022">
    <property type="term" value="F:ribosome binding"/>
    <property type="evidence" value="ECO:0007669"/>
    <property type="project" value="UniProtKB-UniRule"/>
</dbReference>
<reference evidence="6 7" key="1">
    <citation type="journal article" date="2015" name="Genome Announc.">
        <title>Complete Genome Sequence of 'Candidatus Liberibacter africanus,' a Bacterium Associated with Citrus Huanglongbing.</title>
        <authorList>
            <person name="Lin H."/>
            <person name="Pietersen G."/>
            <person name="Han C."/>
            <person name="Read D.A."/>
            <person name="Lou B."/>
            <person name="Gupta G."/>
            <person name="Civerolo E.L."/>
        </authorList>
    </citation>
    <scope>NUCLEOTIDE SEQUENCE [LARGE SCALE GENOMIC DNA]</scope>
    <source>
        <strain evidence="6 7">PTSAPSY</strain>
    </source>
</reference>
<dbReference type="HAMAP" id="MF_00075">
    <property type="entry name" value="IF_1"/>
    <property type="match status" value="1"/>
</dbReference>
<dbReference type="Proteomes" id="UP000035503">
    <property type="component" value="Chromosome"/>
</dbReference>
<evidence type="ECO:0000256" key="3">
    <source>
        <dbReference type="ARBA" id="ARBA00022917"/>
    </source>
</evidence>
<dbReference type="PROSITE" id="PS50832">
    <property type="entry name" value="S1_IF1_TYPE"/>
    <property type="match status" value="1"/>
</dbReference>
<dbReference type="GO" id="GO:0003743">
    <property type="term" value="F:translation initiation factor activity"/>
    <property type="evidence" value="ECO:0007669"/>
    <property type="project" value="UniProtKB-UniRule"/>
</dbReference>
<evidence type="ECO:0000256" key="2">
    <source>
        <dbReference type="ARBA" id="ARBA00022540"/>
    </source>
</evidence>
<keyword evidence="4" id="KW-0699">rRNA-binding</keyword>
<keyword evidence="4" id="KW-0963">Cytoplasm</keyword>
<dbReference type="Pfam" id="PF01176">
    <property type="entry name" value="eIF-1a"/>
    <property type="match status" value="1"/>
</dbReference>
<dbReference type="KEGG" id="lau:G293_02780"/>
<keyword evidence="7" id="KW-1185">Reference proteome</keyword>
<comment type="similarity">
    <text evidence="1 4">Belongs to the IF-1 family.</text>
</comment>
<protein>
    <recommendedName>
        <fullName evidence="4">Translation initiation factor IF-1</fullName>
    </recommendedName>
</protein>
<dbReference type="EMBL" id="CP004021">
    <property type="protein sequence ID" value="AKK20184.1"/>
    <property type="molecule type" value="Genomic_DNA"/>
</dbReference>
<evidence type="ECO:0000259" key="5">
    <source>
        <dbReference type="PROSITE" id="PS50832"/>
    </source>
</evidence>
<dbReference type="OrthoDB" id="9803250at2"/>
<accession>A0A0G3I2R7</accession>
<dbReference type="GO" id="GO:0019843">
    <property type="term" value="F:rRNA binding"/>
    <property type="evidence" value="ECO:0007669"/>
    <property type="project" value="UniProtKB-UniRule"/>
</dbReference>
<proteinExistence type="inferred from homology"/>
<gene>
    <name evidence="4" type="primary">infA</name>
    <name evidence="6" type="ORF">G293_02780</name>
</gene>
<organism evidence="6 7">
    <name type="scientific">Candidatus Liberibacter africanus PTSAPSY</name>
    <dbReference type="NCBI Taxonomy" id="1277257"/>
    <lineage>
        <taxon>Bacteria</taxon>
        <taxon>Pseudomonadati</taxon>
        <taxon>Pseudomonadota</taxon>
        <taxon>Alphaproteobacteria</taxon>
        <taxon>Hyphomicrobiales</taxon>
        <taxon>Rhizobiaceae</taxon>
        <taxon>Liberibacter</taxon>
    </lineage>
</organism>
<feature type="domain" description="S1-like" evidence="5">
    <location>
        <begin position="59"/>
        <end position="107"/>
    </location>
</feature>
<dbReference type="PANTHER" id="PTHR33370:SF1">
    <property type="entry name" value="TRANSLATION INITIATION FACTOR IF-1, CHLOROPLASTIC"/>
    <property type="match status" value="1"/>
</dbReference>
<dbReference type="GO" id="GO:0005829">
    <property type="term" value="C:cytosol"/>
    <property type="evidence" value="ECO:0007669"/>
    <property type="project" value="TreeGrafter"/>
</dbReference>
<dbReference type="InterPro" id="IPR004368">
    <property type="entry name" value="TIF_IF1"/>
</dbReference>
<sequence length="108" mass="12177">MPKEETLEFSGIVSELLPNANFRVKLIVNDGEYSADNKSSSQVGSELSKSDSELIADSISCLENSAVIAYTAGRMRKHRIRISIGDRVKLEMNPYDMTRARITYRFKD</sequence>
<evidence type="ECO:0000313" key="7">
    <source>
        <dbReference type="Proteomes" id="UP000035503"/>
    </source>
</evidence>
<evidence type="ECO:0000313" key="6">
    <source>
        <dbReference type="EMBL" id="AKK20184.1"/>
    </source>
</evidence>
<evidence type="ECO:0000256" key="4">
    <source>
        <dbReference type="HAMAP-Rule" id="MF_00075"/>
    </source>
</evidence>
<comment type="subcellular location">
    <subcellularLocation>
        <location evidence="4">Cytoplasm</location>
    </subcellularLocation>
</comment>
<comment type="function">
    <text evidence="4">One of the essential components for the initiation of protein synthesis. Stabilizes the binding of IF-2 and IF-3 on the 30S subunit to which N-formylmethionyl-tRNA(fMet) subsequently binds. Helps modulate mRNA selection, yielding the 30S pre-initiation complex (PIC). Upon addition of the 50S ribosomal subunit IF-1, IF-2 and IF-3 are released leaving the mature 70S translation initiation complex.</text>
</comment>
<dbReference type="PANTHER" id="PTHR33370">
    <property type="entry name" value="TRANSLATION INITIATION FACTOR IF-1, CHLOROPLASTIC"/>
    <property type="match status" value="1"/>
</dbReference>
<keyword evidence="4" id="KW-0694">RNA-binding</keyword>
<dbReference type="Gene3D" id="2.40.50.140">
    <property type="entry name" value="Nucleic acid-binding proteins"/>
    <property type="match status" value="1"/>
</dbReference>
<dbReference type="AlphaFoldDB" id="A0A0G3I2R7"/>